<feature type="compositionally biased region" description="Polar residues" evidence="5">
    <location>
        <begin position="282"/>
        <end position="298"/>
    </location>
</feature>
<feature type="region of interest" description="Disordered" evidence="5">
    <location>
        <begin position="116"/>
        <end position="147"/>
    </location>
</feature>
<dbReference type="PROSITE" id="PS51419">
    <property type="entry name" value="RAB"/>
    <property type="match status" value="1"/>
</dbReference>
<reference evidence="6" key="1">
    <citation type="submission" date="2024-06" db="EMBL/GenBank/DDBJ databases">
        <authorList>
            <person name="Liu X."/>
            <person name="Lenzi L."/>
            <person name="Haldenby T S."/>
            <person name="Uol C."/>
        </authorList>
    </citation>
    <scope>NUCLEOTIDE SEQUENCE</scope>
</reference>
<accession>A0AAV2U115</accession>
<dbReference type="AlphaFoldDB" id="A0AAV2U115"/>
<dbReference type="InterPro" id="IPR051065">
    <property type="entry name" value="Ras-related_GTPase"/>
</dbReference>
<proteinExistence type="inferred from homology"/>
<evidence type="ECO:0000256" key="2">
    <source>
        <dbReference type="ARBA" id="ARBA00011984"/>
    </source>
</evidence>
<gene>
    <name evidence="6" type="ORF">CDAUBV1_LOCUS16313</name>
</gene>
<dbReference type="SMART" id="SM00175">
    <property type="entry name" value="RAB"/>
    <property type="match status" value="1"/>
</dbReference>
<dbReference type="PROSITE" id="PS51421">
    <property type="entry name" value="RAS"/>
    <property type="match status" value="1"/>
</dbReference>
<organism evidence="6 7">
    <name type="scientific">Calicophoron daubneyi</name>
    <name type="common">Rumen fluke</name>
    <name type="synonym">Paramphistomum daubneyi</name>
    <dbReference type="NCBI Taxonomy" id="300641"/>
    <lineage>
        <taxon>Eukaryota</taxon>
        <taxon>Metazoa</taxon>
        <taxon>Spiralia</taxon>
        <taxon>Lophotrochozoa</taxon>
        <taxon>Platyhelminthes</taxon>
        <taxon>Trematoda</taxon>
        <taxon>Digenea</taxon>
        <taxon>Plagiorchiida</taxon>
        <taxon>Pronocephalata</taxon>
        <taxon>Paramphistomoidea</taxon>
        <taxon>Paramphistomidae</taxon>
        <taxon>Calicophoron</taxon>
    </lineage>
</organism>
<feature type="compositionally biased region" description="Polar residues" evidence="5">
    <location>
        <begin position="361"/>
        <end position="382"/>
    </location>
</feature>
<feature type="compositionally biased region" description="Polar residues" evidence="5">
    <location>
        <begin position="341"/>
        <end position="352"/>
    </location>
</feature>
<dbReference type="PANTHER" id="PTHR45704">
    <property type="entry name" value="RAS-LIKE FAMILY MEMBER 11"/>
    <property type="match status" value="1"/>
</dbReference>
<dbReference type="PRINTS" id="PR00449">
    <property type="entry name" value="RASTRNSFRMNG"/>
</dbReference>
<evidence type="ECO:0000313" key="6">
    <source>
        <dbReference type="EMBL" id="CAL5141030.1"/>
    </source>
</evidence>
<dbReference type="Pfam" id="PF00071">
    <property type="entry name" value="Ras"/>
    <property type="match status" value="2"/>
</dbReference>
<evidence type="ECO:0000256" key="5">
    <source>
        <dbReference type="SAM" id="MobiDB-lite"/>
    </source>
</evidence>
<evidence type="ECO:0000256" key="4">
    <source>
        <dbReference type="ARBA" id="ARBA00048098"/>
    </source>
</evidence>
<dbReference type="GO" id="GO:0003925">
    <property type="term" value="F:G protein activity"/>
    <property type="evidence" value="ECO:0007669"/>
    <property type="project" value="UniProtKB-EC"/>
</dbReference>
<comment type="caution">
    <text evidence="6">The sequence shown here is derived from an EMBL/GenBank/DDBJ whole genome shotgun (WGS) entry which is preliminary data.</text>
</comment>
<feature type="region of interest" description="Disordered" evidence="5">
    <location>
        <begin position="282"/>
        <end position="301"/>
    </location>
</feature>
<dbReference type="InterPro" id="IPR001806">
    <property type="entry name" value="Small_GTPase"/>
</dbReference>
<name>A0AAV2U115_CALDB</name>
<dbReference type="Gene3D" id="3.40.50.300">
    <property type="entry name" value="P-loop containing nucleotide triphosphate hydrolases"/>
    <property type="match status" value="2"/>
</dbReference>
<comment type="similarity">
    <text evidence="1">Belongs to the small GTPase superfamily. Ras family.</text>
</comment>
<dbReference type="SMART" id="SM00173">
    <property type="entry name" value="RAS"/>
    <property type="match status" value="1"/>
</dbReference>
<dbReference type="InterPro" id="IPR027417">
    <property type="entry name" value="P-loop_NTPase"/>
</dbReference>
<protein>
    <recommendedName>
        <fullName evidence="2">small monomeric GTPase</fullName>
        <ecNumber evidence="2">3.6.5.2</ecNumber>
    </recommendedName>
</protein>
<comment type="catalytic activity">
    <reaction evidence="4">
        <text>GTP + H2O = GDP + phosphate + H(+)</text>
        <dbReference type="Rhea" id="RHEA:19669"/>
        <dbReference type="ChEBI" id="CHEBI:15377"/>
        <dbReference type="ChEBI" id="CHEBI:15378"/>
        <dbReference type="ChEBI" id="CHEBI:37565"/>
        <dbReference type="ChEBI" id="CHEBI:43474"/>
        <dbReference type="ChEBI" id="CHEBI:58189"/>
        <dbReference type="EC" id="3.6.5.2"/>
    </reaction>
</comment>
<sequence>MQRLYSKPLANSLSLNISIVGMNGSGKSAVLVKYLTRRFIVEYAPYLSDSYTKNDSVDGQEVTLNIQDTCDSDDMDLDEILKWSQAIIILFSVTSRRSFYRAQELLETMQPSTDHLMVSHRQRQSPSSSPSPGLSSNIPSPVSPLSPGRSASFRRAALCVTSTLKPPLLILVANKSDLDRFRLVERVEAEEYAKSHGIPYFETTAAKTYHEVQAIFHSIVRLSVSNRAGKLRGQNGNRLPIGGGSSTTVSPTSVLSSLAVSPGLLLQKKTIAPSIPLLGQDTNTSVEGESTNTNSTGRLANLRFRAASPPSYVKNLRSPSPGWVVGKQSVEPGFVANPQAQVSSTSLNSPSAGSVPDRSQRATTPLSIHRVNSTPKTQSVSVTEAPAALSGSVQPPPPPPLPPKKSTMGFRFFSKKSK</sequence>
<evidence type="ECO:0000256" key="1">
    <source>
        <dbReference type="ARBA" id="ARBA00008344"/>
    </source>
</evidence>
<dbReference type="Proteomes" id="UP001497525">
    <property type="component" value="Unassembled WGS sequence"/>
</dbReference>
<keyword evidence="3" id="KW-0378">Hydrolase</keyword>
<dbReference type="GO" id="GO:0005525">
    <property type="term" value="F:GTP binding"/>
    <property type="evidence" value="ECO:0007669"/>
    <property type="project" value="InterPro"/>
</dbReference>
<evidence type="ECO:0000256" key="3">
    <source>
        <dbReference type="ARBA" id="ARBA00022801"/>
    </source>
</evidence>
<dbReference type="EC" id="3.6.5.2" evidence="2"/>
<evidence type="ECO:0000313" key="7">
    <source>
        <dbReference type="Proteomes" id="UP001497525"/>
    </source>
</evidence>
<dbReference type="SUPFAM" id="SSF52540">
    <property type="entry name" value="P-loop containing nucleoside triphosphate hydrolases"/>
    <property type="match status" value="1"/>
</dbReference>
<dbReference type="EMBL" id="CAXLJL010000822">
    <property type="protein sequence ID" value="CAL5141030.1"/>
    <property type="molecule type" value="Genomic_DNA"/>
</dbReference>
<feature type="compositionally biased region" description="Low complexity" evidence="5">
    <location>
        <begin position="125"/>
        <end position="140"/>
    </location>
</feature>
<feature type="region of interest" description="Disordered" evidence="5">
    <location>
        <begin position="341"/>
        <end position="418"/>
    </location>
</feature>
<feature type="compositionally biased region" description="Pro residues" evidence="5">
    <location>
        <begin position="394"/>
        <end position="403"/>
    </location>
</feature>